<name>A0ACB8BGT9_9AGAM</name>
<proteinExistence type="predicted"/>
<evidence type="ECO:0000313" key="2">
    <source>
        <dbReference type="Proteomes" id="UP000790709"/>
    </source>
</evidence>
<gene>
    <name evidence="1" type="ORF">BV22DRAFT_1195502</name>
</gene>
<reference evidence="1" key="1">
    <citation type="journal article" date="2021" name="New Phytol.">
        <title>Evolutionary innovations through gain and loss of genes in the ectomycorrhizal Boletales.</title>
        <authorList>
            <person name="Wu G."/>
            <person name="Miyauchi S."/>
            <person name="Morin E."/>
            <person name="Kuo A."/>
            <person name="Drula E."/>
            <person name="Varga T."/>
            <person name="Kohler A."/>
            <person name="Feng B."/>
            <person name="Cao Y."/>
            <person name="Lipzen A."/>
            <person name="Daum C."/>
            <person name="Hundley H."/>
            <person name="Pangilinan J."/>
            <person name="Johnson J."/>
            <person name="Barry K."/>
            <person name="LaButti K."/>
            <person name="Ng V."/>
            <person name="Ahrendt S."/>
            <person name="Min B."/>
            <person name="Choi I.G."/>
            <person name="Park H."/>
            <person name="Plett J.M."/>
            <person name="Magnuson J."/>
            <person name="Spatafora J.W."/>
            <person name="Nagy L.G."/>
            <person name="Henrissat B."/>
            <person name="Grigoriev I.V."/>
            <person name="Yang Z.L."/>
            <person name="Xu J."/>
            <person name="Martin F.M."/>
        </authorList>
    </citation>
    <scope>NUCLEOTIDE SEQUENCE</scope>
    <source>
        <strain evidence="1">KUC20120723A-06</strain>
    </source>
</reference>
<keyword evidence="2" id="KW-1185">Reference proteome</keyword>
<accession>A0ACB8BGT9</accession>
<dbReference type="EMBL" id="MU266411">
    <property type="protein sequence ID" value="KAH7925015.1"/>
    <property type="molecule type" value="Genomic_DNA"/>
</dbReference>
<organism evidence="1 2">
    <name type="scientific">Leucogyrophana mollusca</name>
    <dbReference type="NCBI Taxonomy" id="85980"/>
    <lineage>
        <taxon>Eukaryota</taxon>
        <taxon>Fungi</taxon>
        <taxon>Dikarya</taxon>
        <taxon>Basidiomycota</taxon>
        <taxon>Agaricomycotina</taxon>
        <taxon>Agaricomycetes</taxon>
        <taxon>Agaricomycetidae</taxon>
        <taxon>Boletales</taxon>
        <taxon>Boletales incertae sedis</taxon>
        <taxon>Leucogyrophana</taxon>
    </lineage>
</organism>
<dbReference type="Proteomes" id="UP000790709">
    <property type="component" value="Unassembled WGS sequence"/>
</dbReference>
<protein>
    <submittedName>
        <fullName evidence="1">Uncharacterized protein</fullName>
    </submittedName>
</protein>
<evidence type="ECO:0000313" key="1">
    <source>
        <dbReference type="EMBL" id="KAH7925015.1"/>
    </source>
</evidence>
<comment type="caution">
    <text evidence="1">The sequence shown here is derived from an EMBL/GenBank/DDBJ whole genome shotgun (WGS) entry which is preliminary data.</text>
</comment>
<sequence length="698" mass="76518">MASSPSSHAFIDSGEPFRGQPLRRQPSSSYLQGPPVWSDLALLSDESRETIENERRFRGEPPKAGSRRCSLVPQFTTPQLRNTCYSLHVLLVVIHCVLLGLAIRHVEHRLVFAITSKSSTTTTILSVSLQSFYTVYTATMLFVTQRVALSRALSQRQKLTALHDTSGAWTGLGSALFSMWQQTSVAASTWRTSAIVAYLTCISILHITSSSIIQLQTFDNIVSVKVPTAVGWPDPSADLSNMHWSSISSLVPLIPFYADSTAGVSNDTVYDILSPNDATGNATVNATTVRITCGLIPTANFSYLFDPDLDTSVHEYIYGPPSSSSTYNETYDGRMIGFYPVTVPWKNQVLFYPSMYALFSESPLLFLVSASIETASSLNTEVALRMNWTYSNNASLLQEEIDVYLVGCSLSTLSHNATVDVQSNKLLEVSPIPERPSRQWSILDWTPVTVPTSVTDAWTSEPFIQALPANMSMVCDELSYYGQDCYSPTVLDVYFMESLGFNETVWSADTADTSGPIQNEATNVYADLIPLVSVGTVEEFENSLSNMFALFIWIAGQFGGGDVGQGFQRSDGETTAVQPVLEWRLNINPIPVSSPLSKFSTLIFFLGDLKLSVAMAASLIALGLAAQMIRRTGHGLHQDPKVQSFGVLELIWLAARVPALKEGMETVEDPTTENLRIAGMFDVCFGEVFGEAEETTSE</sequence>